<reference evidence="2" key="1">
    <citation type="journal article" date="2019" name="Int. J. Syst. Evol. Microbiol.">
        <title>The Global Catalogue of Microorganisms (GCM) 10K type strain sequencing project: providing services to taxonomists for standard genome sequencing and annotation.</title>
        <authorList>
            <consortium name="The Broad Institute Genomics Platform"/>
            <consortium name="The Broad Institute Genome Sequencing Center for Infectious Disease"/>
            <person name="Wu L."/>
            <person name="Ma J."/>
        </authorList>
    </citation>
    <scope>NUCLEOTIDE SEQUENCE [LARGE SCALE GENOMIC DNA]</scope>
    <source>
        <strain evidence="2">JCM 30071</strain>
    </source>
</reference>
<comment type="caution">
    <text evidence="1">The sequence shown here is derived from an EMBL/GenBank/DDBJ whole genome shotgun (WGS) entry which is preliminary data.</text>
</comment>
<dbReference type="SUPFAM" id="SSF48452">
    <property type="entry name" value="TPR-like"/>
    <property type="match status" value="1"/>
</dbReference>
<organism evidence="1 2">
    <name type="scientific">Virgibacillus kapii</name>
    <dbReference type="NCBI Taxonomy" id="1638645"/>
    <lineage>
        <taxon>Bacteria</taxon>
        <taxon>Bacillati</taxon>
        <taxon>Bacillota</taxon>
        <taxon>Bacilli</taxon>
        <taxon>Bacillales</taxon>
        <taxon>Bacillaceae</taxon>
        <taxon>Virgibacillus</taxon>
    </lineage>
</organism>
<keyword evidence="2" id="KW-1185">Reference proteome</keyword>
<evidence type="ECO:0000313" key="1">
    <source>
        <dbReference type="EMBL" id="GGJ49555.1"/>
    </source>
</evidence>
<dbReference type="Proteomes" id="UP000634435">
    <property type="component" value="Unassembled WGS sequence"/>
</dbReference>
<dbReference type="RefSeq" id="WP_021290951.1">
    <property type="nucleotide sequence ID" value="NZ_BMPN01000001.1"/>
</dbReference>
<dbReference type="SUPFAM" id="SSF116965">
    <property type="entry name" value="Hypothetical protein MPN330"/>
    <property type="match status" value="1"/>
</dbReference>
<dbReference type="Gene3D" id="1.25.40.10">
    <property type="entry name" value="Tetratricopeptide repeat domain"/>
    <property type="match status" value="1"/>
</dbReference>
<protein>
    <submittedName>
        <fullName evidence="1">TPR repeat-containing protein YsoA</fullName>
    </submittedName>
</protein>
<dbReference type="EMBL" id="BMPN01000001">
    <property type="protein sequence ID" value="GGJ49555.1"/>
    <property type="molecule type" value="Genomic_DNA"/>
</dbReference>
<evidence type="ECO:0000313" key="2">
    <source>
        <dbReference type="Proteomes" id="UP000634435"/>
    </source>
</evidence>
<gene>
    <name evidence="1" type="primary">ysoA</name>
    <name evidence="1" type="ORF">GCM10007111_09610</name>
</gene>
<dbReference type="InterPro" id="IPR011990">
    <property type="entry name" value="TPR-like_helical_dom_sf"/>
</dbReference>
<name>A0ABQ2D8B7_9BACI</name>
<sequence length="327" mass="38869">MQNLPENVILFPKWRTVLEEESLQALKEKKYEDALLKLNKLLSYQIDSYEIISGKLICLMELGRHHEAQDICEELLKHKDEHYYHYLHIYLTILFQTNQYDTLMKQIDYEFQSNAVPSMMQEQFQQLYEMSSKMKADVSVEHTTTYLDELHEAIEAEDYRKQWRLLEKLRKLRSDPTQEVISLLMKGSIHPVIKTAVFIWLQDINYKDKVKVHKWDTALNVKPDEVPNIHNQILFKQILLIIGELEQKDPSLYNLLLKLLNHYLYVRFPVLPGEEDAEWIAESLKYVGSSYLNIPSPTREESSIENRHYIEEIELCETLYESIIEES</sequence>
<accession>A0ABQ2D8B7</accession>
<proteinExistence type="predicted"/>